<dbReference type="PRINTS" id="PR00725">
    <property type="entry name" value="DADACBPTASE1"/>
</dbReference>
<evidence type="ECO:0000313" key="11">
    <source>
        <dbReference type="EMBL" id="PIV70539.1"/>
    </source>
</evidence>
<dbReference type="GO" id="GO:0008360">
    <property type="term" value="P:regulation of cell shape"/>
    <property type="evidence" value="ECO:0007669"/>
    <property type="project" value="UniProtKB-KW"/>
</dbReference>
<feature type="binding site" evidence="8">
    <location>
        <position position="252"/>
    </location>
    <ligand>
        <name>substrate</name>
    </ligand>
</feature>
<feature type="domain" description="Peptidase S11 D-alanyl-D-alanine carboxypeptidase A N-terminal" evidence="10">
    <location>
        <begin position="55"/>
        <end position="280"/>
    </location>
</feature>
<comment type="caution">
    <text evidence="11">The sequence shown here is derived from an EMBL/GenBank/DDBJ whole genome shotgun (WGS) entry which is preliminary data.</text>
</comment>
<feature type="active site" description="Proton acceptor" evidence="7">
    <location>
        <position position="92"/>
    </location>
</feature>
<dbReference type="InterPro" id="IPR001967">
    <property type="entry name" value="Peptidase_S11_N"/>
</dbReference>
<evidence type="ECO:0000256" key="2">
    <source>
        <dbReference type="ARBA" id="ARBA00022729"/>
    </source>
</evidence>
<evidence type="ECO:0000256" key="7">
    <source>
        <dbReference type="PIRSR" id="PIRSR618044-1"/>
    </source>
</evidence>
<evidence type="ECO:0000313" key="12">
    <source>
        <dbReference type="Proteomes" id="UP000228762"/>
    </source>
</evidence>
<dbReference type="AlphaFoldDB" id="A0A2M7EIY9"/>
<dbReference type="PANTHER" id="PTHR21581:SF6">
    <property type="entry name" value="TRAFFICKING PROTEIN PARTICLE COMPLEX SUBUNIT 12"/>
    <property type="match status" value="1"/>
</dbReference>
<sequence>MDLLRIIVFLSFSLLLLFYPGDYWLTRVFSQQDIWEKKPTHQFSLHPIPEVSTYASYPPISAEGVYITDLSSFTPIFEHNSKLKLYPASTAKIITALVVADIFKPTDVIVVTKQITKQDEPDWQLMGLVTGEKITIENLLYGILVHSANDAAFTLANAYGYDTFIGKMNEKAAELGMKNSHFKNWIGIDDPEQLTSPYDLALAGRALLKDPYLAKFVSTKEIIIADVDYKYFHKLSNVNKLLGEIIGIGGLKTGYTELAGQNLVSFYKKNGNQYIIVVLKSLDRFEDTRSLTQWIDQYVTHISMPLN</sequence>
<keyword evidence="6" id="KW-0961">Cell wall biogenesis/degradation</keyword>
<evidence type="ECO:0000256" key="3">
    <source>
        <dbReference type="ARBA" id="ARBA00022801"/>
    </source>
</evidence>
<dbReference type="SUPFAM" id="SSF56601">
    <property type="entry name" value="beta-lactamase/transpeptidase-like"/>
    <property type="match status" value="1"/>
</dbReference>
<organism evidence="11 12">
    <name type="scientific">Candidatus Roizmanbacteria bacterium CG17_big_fil_post_rev_8_21_14_2_50_39_7</name>
    <dbReference type="NCBI Taxonomy" id="1974858"/>
    <lineage>
        <taxon>Bacteria</taxon>
        <taxon>Candidatus Roizmaniibacteriota</taxon>
    </lineage>
</organism>
<dbReference type="Proteomes" id="UP000228762">
    <property type="component" value="Unassembled WGS sequence"/>
</dbReference>
<evidence type="ECO:0000256" key="1">
    <source>
        <dbReference type="ARBA" id="ARBA00007164"/>
    </source>
</evidence>
<feature type="active site" evidence="7">
    <location>
        <position position="147"/>
    </location>
</feature>
<dbReference type="PANTHER" id="PTHR21581">
    <property type="entry name" value="D-ALANYL-D-ALANINE CARBOXYPEPTIDASE"/>
    <property type="match status" value="1"/>
</dbReference>
<comment type="similarity">
    <text evidence="1 9">Belongs to the peptidase S11 family.</text>
</comment>
<dbReference type="Gene3D" id="3.40.710.10">
    <property type="entry name" value="DD-peptidase/beta-lactamase superfamily"/>
    <property type="match status" value="1"/>
</dbReference>
<evidence type="ECO:0000256" key="8">
    <source>
        <dbReference type="PIRSR" id="PIRSR618044-2"/>
    </source>
</evidence>
<evidence type="ECO:0000256" key="5">
    <source>
        <dbReference type="ARBA" id="ARBA00022984"/>
    </source>
</evidence>
<name>A0A2M7EIY9_9BACT</name>
<proteinExistence type="inferred from homology"/>
<keyword evidence="4" id="KW-0133">Cell shape</keyword>
<keyword evidence="2" id="KW-0732">Signal</keyword>
<dbReference type="GO" id="GO:0071555">
    <property type="term" value="P:cell wall organization"/>
    <property type="evidence" value="ECO:0007669"/>
    <property type="project" value="UniProtKB-KW"/>
</dbReference>
<accession>A0A2M7EIY9</accession>
<evidence type="ECO:0000256" key="4">
    <source>
        <dbReference type="ARBA" id="ARBA00022960"/>
    </source>
</evidence>
<dbReference type="Pfam" id="PF00768">
    <property type="entry name" value="Peptidase_S11"/>
    <property type="match status" value="1"/>
</dbReference>
<dbReference type="GO" id="GO:0009252">
    <property type="term" value="P:peptidoglycan biosynthetic process"/>
    <property type="evidence" value="ECO:0007669"/>
    <property type="project" value="UniProtKB-KW"/>
</dbReference>
<dbReference type="InterPro" id="IPR018044">
    <property type="entry name" value="Peptidase_S11"/>
</dbReference>
<protein>
    <recommendedName>
        <fullName evidence="10">Peptidase S11 D-alanyl-D-alanine carboxypeptidase A N-terminal domain-containing protein</fullName>
    </recommendedName>
</protein>
<dbReference type="GO" id="GO:0006508">
    <property type="term" value="P:proteolysis"/>
    <property type="evidence" value="ECO:0007669"/>
    <property type="project" value="InterPro"/>
</dbReference>
<evidence type="ECO:0000256" key="9">
    <source>
        <dbReference type="RuleBase" id="RU004016"/>
    </source>
</evidence>
<keyword evidence="3" id="KW-0378">Hydrolase</keyword>
<gene>
    <name evidence="11" type="ORF">COW57_04775</name>
</gene>
<reference evidence="12" key="1">
    <citation type="submission" date="2017-09" db="EMBL/GenBank/DDBJ databases">
        <title>Depth-based differentiation of microbial function through sediment-hosted aquifers and enrichment of novel symbionts in the deep terrestrial subsurface.</title>
        <authorList>
            <person name="Probst A.J."/>
            <person name="Ladd B."/>
            <person name="Jarett J.K."/>
            <person name="Geller-Mcgrath D.E."/>
            <person name="Sieber C.M.K."/>
            <person name="Emerson J.B."/>
            <person name="Anantharaman K."/>
            <person name="Thomas B.C."/>
            <person name="Malmstrom R."/>
            <person name="Stieglmeier M."/>
            <person name="Klingl A."/>
            <person name="Woyke T."/>
            <person name="Ryan C.M."/>
            <person name="Banfield J.F."/>
        </authorList>
    </citation>
    <scope>NUCLEOTIDE SEQUENCE [LARGE SCALE GENOMIC DNA]</scope>
</reference>
<dbReference type="EMBL" id="PFEV01000220">
    <property type="protein sequence ID" value="PIV70539.1"/>
    <property type="molecule type" value="Genomic_DNA"/>
</dbReference>
<keyword evidence="5" id="KW-0573">Peptidoglycan synthesis</keyword>
<feature type="active site" description="Acyl-ester intermediate" evidence="7">
    <location>
        <position position="89"/>
    </location>
</feature>
<evidence type="ECO:0000259" key="10">
    <source>
        <dbReference type="Pfam" id="PF00768"/>
    </source>
</evidence>
<dbReference type="InterPro" id="IPR012338">
    <property type="entry name" value="Beta-lactam/transpept-like"/>
</dbReference>
<evidence type="ECO:0000256" key="6">
    <source>
        <dbReference type="ARBA" id="ARBA00023316"/>
    </source>
</evidence>
<dbReference type="GO" id="GO:0009002">
    <property type="term" value="F:serine-type D-Ala-D-Ala carboxypeptidase activity"/>
    <property type="evidence" value="ECO:0007669"/>
    <property type="project" value="InterPro"/>
</dbReference>